<keyword evidence="1" id="KW-0175">Coiled coil</keyword>
<dbReference type="EMBL" id="JACGCM010002329">
    <property type="protein sequence ID" value="KAF6141271.1"/>
    <property type="molecule type" value="Genomic_DNA"/>
</dbReference>
<proteinExistence type="predicted"/>
<feature type="compositionally biased region" description="Low complexity" evidence="2">
    <location>
        <begin position="98"/>
        <end position="112"/>
    </location>
</feature>
<gene>
    <name evidence="3" type="ORF">GIB67_024355</name>
</gene>
<sequence>MMILQTRYFGNQSLSLPTPIPVSPTFHGMSWEEVEEAEDDYHQMWRFHYIVLFAAHRRSCLRMLAEDVVAAEDEKAGVSSVKYCRYPAKDWMRSKNPKSSSKFVVSTSSEESSSSDRTMDASKVISTVTVDKPVVSSGRDVGLHAGNETRGRRGRIPLLFEPGRIWVEYSLNLFPNGGNECFKELPWSIKCREGNELNKVLGELGIRREKRLNSVVEKVQRAHQNRAMATSGFAYVDVMEIPACAVGTLSSLVRRPRVKKTVPPSEQTTSVQIPPVGSEGVDADVNMAPPLKMQKKESGKDIRASSKGVNLKAVEQEALDLLSVAWKSAAEVLKLAAADRGKLVQQHDTEKAALREWFEKEKFEKEAAAAKKEVEDEAKEGVDIVVASRNKLIQAFYFWGLSREDVDLALAGKYSKIIFLGEDASPVAKQSPAPPVVDDKTEEEVVRLRGKVIEMEKALSRARDSINRTQQLQCRYGKIKIERDEVLRKGGDRFALLQKSLKDKRFVDESYKLECQRSLLSLTFYFEAEVDSERGLMEAYLELLTESGIVPDPARVKFLAQEARNRHSIEAQRCSARAGGQRTMGFLFFNVKKEDRKIQAQLEIDLRHACDELERCKGHNACLEREKVECNKLLQSSEKRVTLLELRLLDTLKRMQVSQSRLKKKITPKQGKCAINMDHERQIADVIVFYGGELERVENEFRRYISSCGKDVEVKNDKVENMWFVRGNEDGGASTSKMRAEEYEEEEAKDNKQDELAVLSASNMELSAKLQQCLLVVENMTLSNLKLESDMMELQSWLNEVTVELSCKDVEILTTNNEGELWKESLKKKKLETMSANQQVLDLLTTIEKQKNDLLSYQSVVTNNTDLLKKQDAEIRHMRERLKNLNWDLREARDSCQRKSDRAKTREIACSKRDRKLNETINKCNTRIVVLDRENQALILE</sequence>
<feature type="non-terminal residue" evidence="3">
    <location>
        <position position="1"/>
    </location>
</feature>
<dbReference type="AlphaFoldDB" id="A0A7J7LF22"/>
<comment type="caution">
    <text evidence="3">The sequence shown here is derived from an EMBL/GenBank/DDBJ whole genome shotgun (WGS) entry which is preliminary data.</text>
</comment>
<accession>A0A7J7LF22</accession>
<evidence type="ECO:0000256" key="2">
    <source>
        <dbReference type="SAM" id="MobiDB-lite"/>
    </source>
</evidence>
<dbReference type="Proteomes" id="UP000541444">
    <property type="component" value="Unassembled WGS sequence"/>
</dbReference>
<feature type="region of interest" description="Disordered" evidence="2">
    <location>
        <begin position="94"/>
        <end position="120"/>
    </location>
</feature>
<evidence type="ECO:0000313" key="4">
    <source>
        <dbReference type="Proteomes" id="UP000541444"/>
    </source>
</evidence>
<name>A0A7J7LF22_9MAGN</name>
<evidence type="ECO:0000313" key="3">
    <source>
        <dbReference type="EMBL" id="KAF6141271.1"/>
    </source>
</evidence>
<keyword evidence="4" id="KW-1185">Reference proteome</keyword>
<feature type="coiled-coil region" evidence="1">
    <location>
        <begin position="868"/>
        <end position="902"/>
    </location>
</feature>
<protein>
    <submittedName>
        <fullName evidence="3">Uncharacterized protein</fullName>
    </submittedName>
</protein>
<evidence type="ECO:0000256" key="1">
    <source>
        <dbReference type="SAM" id="Coils"/>
    </source>
</evidence>
<reference evidence="3 4" key="1">
    <citation type="journal article" date="2020" name="IScience">
        <title>Genome Sequencing of the Endangered Kingdonia uniflora (Circaeasteraceae, Ranunculales) Reveals Potential Mechanisms of Evolutionary Specialization.</title>
        <authorList>
            <person name="Sun Y."/>
            <person name="Deng T."/>
            <person name="Zhang A."/>
            <person name="Moore M.J."/>
            <person name="Landis J.B."/>
            <person name="Lin N."/>
            <person name="Zhang H."/>
            <person name="Zhang X."/>
            <person name="Huang J."/>
            <person name="Zhang X."/>
            <person name="Sun H."/>
            <person name="Wang H."/>
        </authorList>
    </citation>
    <scope>NUCLEOTIDE SEQUENCE [LARGE SCALE GENOMIC DNA]</scope>
    <source>
        <strain evidence="3">TB1705</strain>
        <tissue evidence="3">Leaf</tissue>
    </source>
</reference>
<organism evidence="3 4">
    <name type="scientific">Kingdonia uniflora</name>
    <dbReference type="NCBI Taxonomy" id="39325"/>
    <lineage>
        <taxon>Eukaryota</taxon>
        <taxon>Viridiplantae</taxon>
        <taxon>Streptophyta</taxon>
        <taxon>Embryophyta</taxon>
        <taxon>Tracheophyta</taxon>
        <taxon>Spermatophyta</taxon>
        <taxon>Magnoliopsida</taxon>
        <taxon>Ranunculales</taxon>
        <taxon>Circaeasteraceae</taxon>
        <taxon>Kingdonia</taxon>
    </lineage>
</organism>
<feature type="region of interest" description="Disordered" evidence="2">
    <location>
        <begin position="260"/>
        <end position="285"/>
    </location>
</feature>